<accession>A0A2I0I9H4</accession>
<protein>
    <submittedName>
        <fullName evidence="1">Uncharacterized protein</fullName>
    </submittedName>
</protein>
<dbReference type="EMBL" id="PGOL01003680">
    <property type="protein sequence ID" value="PKI40016.1"/>
    <property type="molecule type" value="Genomic_DNA"/>
</dbReference>
<evidence type="ECO:0000313" key="1">
    <source>
        <dbReference type="EMBL" id="PKI40016.1"/>
    </source>
</evidence>
<dbReference type="AlphaFoldDB" id="A0A2I0I9H4"/>
<proteinExistence type="predicted"/>
<reference evidence="1 2" key="1">
    <citation type="submission" date="2017-11" db="EMBL/GenBank/DDBJ databases">
        <title>De-novo sequencing of pomegranate (Punica granatum L.) genome.</title>
        <authorList>
            <person name="Akparov Z."/>
            <person name="Amiraslanov A."/>
            <person name="Hajiyeva S."/>
            <person name="Abbasov M."/>
            <person name="Kaur K."/>
            <person name="Hamwieh A."/>
            <person name="Solovyev V."/>
            <person name="Salamov A."/>
            <person name="Braich B."/>
            <person name="Kosarev P."/>
            <person name="Mahmoud A."/>
            <person name="Hajiyev E."/>
            <person name="Babayeva S."/>
            <person name="Izzatullayeva V."/>
            <person name="Mammadov A."/>
            <person name="Mammadov A."/>
            <person name="Sharifova S."/>
            <person name="Ojaghi J."/>
            <person name="Eynullazada K."/>
            <person name="Bayramov B."/>
            <person name="Abdulazimova A."/>
            <person name="Shahmuradov I."/>
        </authorList>
    </citation>
    <scope>NUCLEOTIDE SEQUENCE [LARGE SCALE GENOMIC DNA]</scope>
    <source>
        <strain evidence="2">cv. AG2017</strain>
        <tissue evidence="1">Leaf</tissue>
    </source>
</reference>
<keyword evidence="2" id="KW-1185">Reference proteome</keyword>
<sequence>MGRDTRAVAATKMDTSHDLWLHPLIEPATKEGKLSAPHFDSTALTENSRLELESLFTVRPTEANTRAREHELQKRGSCVPKAGHEREEQFLRSRRNSSLLGTVVGAAVSTSFFPDYHYRYFLGAHCPCRLAESFESLSHFSDSFLAFRG</sequence>
<organism evidence="1 2">
    <name type="scientific">Punica granatum</name>
    <name type="common">Pomegranate</name>
    <dbReference type="NCBI Taxonomy" id="22663"/>
    <lineage>
        <taxon>Eukaryota</taxon>
        <taxon>Viridiplantae</taxon>
        <taxon>Streptophyta</taxon>
        <taxon>Embryophyta</taxon>
        <taxon>Tracheophyta</taxon>
        <taxon>Spermatophyta</taxon>
        <taxon>Magnoliopsida</taxon>
        <taxon>eudicotyledons</taxon>
        <taxon>Gunneridae</taxon>
        <taxon>Pentapetalae</taxon>
        <taxon>rosids</taxon>
        <taxon>malvids</taxon>
        <taxon>Myrtales</taxon>
        <taxon>Lythraceae</taxon>
        <taxon>Punica</taxon>
    </lineage>
</organism>
<comment type="caution">
    <text evidence="1">The sequence shown here is derived from an EMBL/GenBank/DDBJ whole genome shotgun (WGS) entry which is preliminary data.</text>
</comment>
<dbReference type="Proteomes" id="UP000233551">
    <property type="component" value="Unassembled WGS sequence"/>
</dbReference>
<evidence type="ECO:0000313" key="2">
    <source>
        <dbReference type="Proteomes" id="UP000233551"/>
    </source>
</evidence>
<gene>
    <name evidence="1" type="ORF">CRG98_039586</name>
</gene>
<name>A0A2I0I9H4_PUNGR</name>